<dbReference type="STRING" id="36874.HQ34_04615"/>
<protein>
    <recommendedName>
        <fullName evidence="1">Tail specific protease domain-containing protein</fullName>
    </recommendedName>
</protein>
<evidence type="ECO:0000259" key="1">
    <source>
        <dbReference type="SMART" id="SM00245"/>
    </source>
</evidence>
<evidence type="ECO:0000313" key="2">
    <source>
        <dbReference type="EMBL" id="KGN82395.1"/>
    </source>
</evidence>
<keyword evidence="3" id="KW-1185">Reference proteome</keyword>
<dbReference type="Pfam" id="PF03572">
    <property type="entry name" value="Peptidase_S41"/>
    <property type="match status" value="1"/>
</dbReference>
<feature type="domain" description="Tail specific protease" evidence="1">
    <location>
        <begin position="116"/>
        <end position="317"/>
    </location>
</feature>
<dbReference type="OrthoDB" id="6397760at2"/>
<dbReference type="GO" id="GO:0006508">
    <property type="term" value="P:proteolysis"/>
    <property type="evidence" value="ECO:0007669"/>
    <property type="project" value="InterPro"/>
</dbReference>
<name>A0A0A2EY35_PORCN</name>
<dbReference type="CDD" id="cd07563">
    <property type="entry name" value="Peptidase_S41_IRBP"/>
    <property type="match status" value="1"/>
</dbReference>
<dbReference type="Gene3D" id="3.30.750.44">
    <property type="match status" value="1"/>
</dbReference>
<dbReference type="SMART" id="SM00245">
    <property type="entry name" value="TSPc"/>
    <property type="match status" value="1"/>
</dbReference>
<reference evidence="2 3" key="1">
    <citation type="submission" date="2014-08" db="EMBL/GenBank/DDBJ databases">
        <title>Porphyromonas cangingivalis strain:COT-109_OH1386 Genome sequencing.</title>
        <authorList>
            <person name="Wallis C."/>
            <person name="Deusch O."/>
            <person name="O'Flynn C."/>
            <person name="Davis I."/>
            <person name="Jospin G."/>
            <person name="Darling A.E."/>
            <person name="Coil D.A."/>
            <person name="Alexiev A."/>
            <person name="Horsfall A."/>
            <person name="Kirkwood N."/>
            <person name="Harris S."/>
            <person name="Eisen J.A."/>
        </authorList>
    </citation>
    <scope>NUCLEOTIDE SEQUENCE [LARGE SCALE GENOMIC DNA]</scope>
    <source>
        <strain evidence="3">COT-109 OH1386</strain>
    </source>
</reference>
<dbReference type="Pfam" id="PF14684">
    <property type="entry name" value="Tricorn_C1"/>
    <property type="match status" value="1"/>
</dbReference>
<dbReference type="Gene3D" id="3.90.226.10">
    <property type="entry name" value="2-enoyl-CoA Hydratase, Chain A, domain 1"/>
    <property type="match status" value="1"/>
</dbReference>
<dbReference type="InterPro" id="IPR028204">
    <property type="entry name" value="Tricorn_C1"/>
</dbReference>
<dbReference type="SUPFAM" id="SSF52096">
    <property type="entry name" value="ClpP/crotonase"/>
    <property type="match status" value="1"/>
</dbReference>
<dbReference type="InterPro" id="IPR005151">
    <property type="entry name" value="Tail-specific_protease"/>
</dbReference>
<dbReference type="RefSeq" id="WP_036850628.1">
    <property type="nucleotide sequence ID" value="NZ_JQJD01000010.1"/>
</dbReference>
<dbReference type="PANTHER" id="PTHR11261:SF3">
    <property type="entry name" value="RETINOL-BINDING PROTEIN 3"/>
    <property type="match status" value="1"/>
</dbReference>
<evidence type="ECO:0000313" key="3">
    <source>
        <dbReference type="Proteomes" id="UP000030125"/>
    </source>
</evidence>
<dbReference type="GO" id="GO:0008236">
    <property type="term" value="F:serine-type peptidase activity"/>
    <property type="evidence" value="ECO:0007669"/>
    <property type="project" value="InterPro"/>
</dbReference>
<sequence length="347" mass="39413">MKKHLLYFVLLIGSLLSFIGCVRETPLNTNHKENFDALWNIINERYCYLDEKDLDWDTMYTHYSGYLNVVKGDDLRFFKMLSTMLNELKDGHVNLISTFNVGRYNGWQGDPSEGYNHYTRKKILGDNYLSSGGMRYVKGVSNIDKDIKIGYILYESFSSSLGDMNFIFNFMSDCHGIIIDVRGNGGGLVDNANRLVSYFIEQKELVGFYSYKTGPGRDKFSELKPEYIEPHKSVRWLSKPVVVLQDRGCYSATNDFLSKIRVAKNVVRIGLPSGGGGGMPAVSELPNGWRVRYSAVKGYSRDKVSLEKGIAPDIYMANEIFDVQPNAKDRIMGKAIEYIIAAYKKTN</sequence>
<proteinExistence type="predicted"/>
<accession>A0A0A2EY35</accession>
<comment type="caution">
    <text evidence="2">The sequence shown here is derived from an EMBL/GenBank/DDBJ whole genome shotgun (WGS) entry which is preliminary data.</text>
</comment>
<gene>
    <name evidence="2" type="ORF">HQ35_02225</name>
</gene>
<dbReference type="eggNOG" id="COG0793">
    <property type="taxonomic scope" value="Bacteria"/>
</dbReference>
<dbReference type="InterPro" id="IPR029045">
    <property type="entry name" value="ClpP/crotonase-like_dom_sf"/>
</dbReference>
<dbReference type="AlphaFoldDB" id="A0A0A2EY35"/>
<dbReference type="PROSITE" id="PS51257">
    <property type="entry name" value="PROKAR_LIPOPROTEIN"/>
    <property type="match status" value="1"/>
</dbReference>
<dbReference type="Proteomes" id="UP000030125">
    <property type="component" value="Unassembled WGS sequence"/>
</dbReference>
<dbReference type="PANTHER" id="PTHR11261">
    <property type="entry name" value="INTERPHOTORECEPTOR RETINOID-BINDING PROTEIN"/>
    <property type="match status" value="1"/>
</dbReference>
<dbReference type="EMBL" id="JQJD01000010">
    <property type="protein sequence ID" value="KGN82395.1"/>
    <property type="molecule type" value="Genomic_DNA"/>
</dbReference>
<organism evidence="2 3">
    <name type="scientific">Porphyromonas cangingivalis</name>
    <dbReference type="NCBI Taxonomy" id="36874"/>
    <lineage>
        <taxon>Bacteria</taxon>
        <taxon>Pseudomonadati</taxon>
        <taxon>Bacteroidota</taxon>
        <taxon>Bacteroidia</taxon>
        <taxon>Bacteroidales</taxon>
        <taxon>Porphyromonadaceae</taxon>
        <taxon>Porphyromonas</taxon>
    </lineage>
</organism>